<name>A0A1E4SIZ6_9ASCO</name>
<dbReference type="AlphaFoldDB" id="A0A1E4SIZ6"/>
<organism evidence="1 2">
    <name type="scientific">Suhomyces tanzawaensis NRRL Y-17324</name>
    <dbReference type="NCBI Taxonomy" id="984487"/>
    <lineage>
        <taxon>Eukaryota</taxon>
        <taxon>Fungi</taxon>
        <taxon>Dikarya</taxon>
        <taxon>Ascomycota</taxon>
        <taxon>Saccharomycotina</taxon>
        <taxon>Pichiomycetes</taxon>
        <taxon>Debaryomycetaceae</taxon>
        <taxon>Suhomyces</taxon>
    </lineage>
</organism>
<protein>
    <submittedName>
        <fullName evidence="1">Uncharacterized protein</fullName>
    </submittedName>
</protein>
<dbReference type="RefSeq" id="XP_020064605.1">
    <property type="nucleotide sequence ID" value="XM_020206147.1"/>
</dbReference>
<sequence>MSSLESVIRLDNQMDLDPLSEKDFNITTSLREILTRKLTKGQLTTSEVLEAFIKRPVVDGARTRALYLEGVRSKLKETDRLSSQQLQMLSQLYYREQANSRVPRIRVSER</sequence>
<keyword evidence="2" id="KW-1185">Reference proteome</keyword>
<gene>
    <name evidence="1" type="ORF">CANTADRAFT_100989</name>
</gene>
<dbReference type="EMBL" id="KV453912">
    <property type="protein sequence ID" value="ODV79483.1"/>
    <property type="molecule type" value="Genomic_DNA"/>
</dbReference>
<evidence type="ECO:0000313" key="1">
    <source>
        <dbReference type="EMBL" id="ODV79483.1"/>
    </source>
</evidence>
<reference evidence="2" key="1">
    <citation type="submission" date="2016-05" db="EMBL/GenBank/DDBJ databases">
        <title>Comparative genomics of biotechnologically important yeasts.</title>
        <authorList>
            <consortium name="DOE Joint Genome Institute"/>
            <person name="Riley R."/>
            <person name="Haridas S."/>
            <person name="Wolfe K.H."/>
            <person name="Lopes M.R."/>
            <person name="Hittinger C.T."/>
            <person name="Goker M."/>
            <person name="Salamov A."/>
            <person name="Wisecaver J."/>
            <person name="Long T.M."/>
            <person name="Aerts A.L."/>
            <person name="Barry K."/>
            <person name="Choi C."/>
            <person name="Clum A."/>
            <person name="Coughlan A.Y."/>
            <person name="Deshpande S."/>
            <person name="Douglass A.P."/>
            <person name="Hanson S.J."/>
            <person name="Klenk H.-P."/>
            <person name="Labutti K."/>
            <person name="Lapidus A."/>
            <person name="Lindquist E."/>
            <person name="Lipzen A."/>
            <person name="Meier-Kolthoff J.P."/>
            <person name="Ohm R.A."/>
            <person name="Otillar R.P."/>
            <person name="Pangilinan J."/>
            <person name="Peng Y."/>
            <person name="Rokas A."/>
            <person name="Rosa C.A."/>
            <person name="Scheuner C."/>
            <person name="Sibirny A.A."/>
            <person name="Slot J.C."/>
            <person name="Stielow J.B."/>
            <person name="Sun H."/>
            <person name="Kurtzman C.P."/>
            <person name="Blackwell M."/>
            <person name="Grigoriev I.V."/>
            <person name="Jeffries T.W."/>
        </authorList>
    </citation>
    <scope>NUCLEOTIDE SEQUENCE [LARGE SCALE GENOMIC DNA]</scope>
    <source>
        <strain evidence="2">NRRL Y-17324</strain>
    </source>
</reference>
<accession>A0A1E4SIZ6</accession>
<dbReference type="Proteomes" id="UP000094285">
    <property type="component" value="Unassembled WGS sequence"/>
</dbReference>
<dbReference type="GeneID" id="30980284"/>
<evidence type="ECO:0000313" key="2">
    <source>
        <dbReference type="Proteomes" id="UP000094285"/>
    </source>
</evidence>
<proteinExistence type="predicted"/>